<dbReference type="RefSeq" id="WP_053475750.1">
    <property type="nucleotide sequence ID" value="NZ_CP085712.1"/>
</dbReference>
<dbReference type="Proteomes" id="UP000050996">
    <property type="component" value="Unassembled WGS sequence"/>
</dbReference>
<keyword evidence="2" id="KW-0732">Signal</keyword>
<dbReference type="STRING" id="1637975.AN957_12020"/>
<evidence type="ECO:0000256" key="1">
    <source>
        <dbReference type="SAM" id="MobiDB-lite"/>
    </source>
</evidence>
<comment type="caution">
    <text evidence="4">The sequence shown here is derived from an EMBL/GenBank/DDBJ whole genome shotgun (WGS) entry which is preliminary data.</text>
</comment>
<dbReference type="PATRIC" id="fig|1637975.4.peg.2214"/>
<name>A0A0Q3VH62_9BACI</name>
<evidence type="ECO:0000256" key="2">
    <source>
        <dbReference type="SAM" id="SignalP"/>
    </source>
</evidence>
<feature type="signal peptide" evidence="2">
    <location>
        <begin position="1"/>
        <end position="21"/>
    </location>
</feature>
<evidence type="ECO:0000259" key="3">
    <source>
        <dbReference type="Pfam" id="PF18652"/>
    </source>
</evidence>
<feature type="region of interest" description="Disordered" evidence="1">
    <location>
        <begin position="23"/>
        <end position="47"/>
    </location>
</feature>
<proteinExistence type="predicted"/>
<organism evidence="4 5">
    <name type="scientific">Cytobacillus solani</name>
    <dbReference type="NCBI Taxonomy" id="1637975"/>
    <lineage>
        <taxon>Bacteria</taxon>
        <taxon>Bacillati</taxon>
        <taxon>Bacillota</taxon>
        <taxon>Bacilli</taxon>
        <taxon>Bacillales</taxon>
        <taxon>Bacillaceae</taxon>
        <taxon>Cytobacillus</taxon>
    </lineage>
</organism>
<feature type="domain" description="Antigen I/II N-terminal" evidence="3">
    <location>
        <begin position="59"/>
        <end position="138"/>
    </location>
</feature>
<feature type="compositionally biased region" description="Basic and acidic residues" evidence="1">
    <location>
        <begin position="34"/>
        <end position="47"/>
    </location>
</feature>
<reference evidence="4 5" key="1">
    <citation type="submission" date="2015-09" db="EMBL/GenBank/DDBJ databases">
        <title>Genome sequencing project for genomic taxonomy and phylogenomics of Bacillus-like bacteria.</title>
        <authorList>
            <person name="Liu B."/>
            <person name="Wang J."/>
            <person name="Zhu Y."/>
            <person name="Liu G."/>
            <person name="Chen Q."/>
            <person name="Chen Z."/>
            <person name="Lan J."/>
            <person name="Che J."/>
            <person name="Ge C."/>
            <person name="Shi H."/>
            <person name="Pan Z."/>
            <person name="Liu X."/>
        </authorList>
    </citation>
    <scope>NUCLEOTIDE SEQUENCE [LARGE SCALE GENOMIC DNA]</scope>
    <source>
        <strain evidence="4 5">FJAT-18043</strain>
    </source>
</reference>
<dbReference type="PROSITE" id="PS51257">
    <property type="entry name" value="PROKAR_LIPOPROTEIN"/>
    <property type="match status" value="1"/>
</dbReference>
<feature type="chain" id="PRO_5006208541" description="Antigen I/II N-terminal domain-containing protein" evidence="2">
    <location>
        <begin position="22"/>
        <end position="209"/>
    </location>
</feature>
<evidence type="ECO:0000313" key="4">
    <source>
        <dbReference type="EMBL" id="KQL19227.1"/>
    </source>
</evidence>
<keyword evidence="5" id="KW-1185">Reference proteome</keyword>
<dbReference type="EMBL" id="LJIX01000006">
    <property type="protein sequence ID" value="KQL19227.1"/>
    <property type="molecule type" value="Genomic_DNA"/>
</dbReference>
<dbReference type="AlphaFoldDB" id="A0A0Q3VH62"/>
<protein>
    <recommendedName>
        <fullName evidence="3">Antigen I/II N-terminal domain-containing protein</fullName>
    </recommendedName>
</protein>
<accession>A0A0Q3VH62</accession>
<evidence type="ECO:0000313" key="5">
    <source>
        <dbReference type="Proteomes" id="UP000050996"/>
    </source>
</evidence>
<sequence>MKKLLSLIIICILFTMISACGQEKTNNSNSTDSNSERNDKESTEEKSIEVDKGLLNVEITLPASLFEDQDINAVIAEAKNEGIEDVKQNADGSLTYKMSKSKHKEMMKELEEGLMESIEDAKNNEDYVSIKDVTHNKTFSEFTLIVDQDKFENSFDGFAAFGLGLSGMYYQLFNGVSPEDYKVTIFIKSEATGEVFNTIVYPEALNESE</sequence>
<dbReference type="InterPro" id="IPR041324">
    <property type="entry name" value="AgI/II_N"/>
</dbReference>
<gene>
    <name evidence="4" type="ORF">AN957_12020</name>
</gene>
<dbReference type="Pfam" id="PF18652">
    <property type="entry name" value="Adhesin_P1_N"/>
    <property type="match status" value="1"/>
</dbReference>